<comment type="pathway">
    <text evidence="1">Carbohydrate degradation; pentose phosphate pathway; D-ribulose 5-phosphate from D-glucose 6-phosphate (oxidative stage): step 1/3.</text>
</comment>
<protein>
    <submittedName>
        <fullName evidence="9">Glucose-6-phosphate dehydrogenase</fullName>
        <ecNumber evidence="9">1.1.1.49</ecNumber>
    </submittedName>
</protein>
<dbReference type="PANTHER" id="PTHR23429">
    <property type="entry name" value="GLUCOSE-6-PHOSPHATE 1-DEHYDROGENASE G6PD"/>
    <property type="match status" value="1"/>
</dbReference>
<dbReference type="GO" id="GO:0004345">
    <property type="term" value="F:glucose-6-phosphate dehydrogenase activity"/>
    <property type="evidence" value="ECO:0007669"/>
    <property type="project" value="UniProtKB-EC"/>
</dbReference>
<dbReference type="GO" id="GO:0005829">
    <property type="term" value="C:cytosol"/>
    <property type="evidence" value="ECO:0007669"/>
    <property type="project" value="TreeGrafter"/>
</dbReference>
<evidence type="ECO:0000256" key="6">
    <source>
        <dbReference type="SAM" id="MobiDB-lite"/>
    </source>
</evidence>
<proteinExistence type="predicted"/>
<dbReference type="Gene3D" id="3.30.360.10">
    <property type="entry name" value="Dihydrodipicolinate Reductase, domain 2"/>
    <property type="match status" value="2"/>
</dbReference>
<keyword evidence="2" id="KW-0313">Glucose metabolism</keyword>
<sequence length="393" mass="43217">MSEIPPHVLVIFGATGDLAKRLLFPGVVRLWRAGGLPDGFRVIGTGRTSPGSDREFRDTLGRDVREFGDIDTATWDVFAGHLSFVTSDSDDGEDLAAAVRAALAELGDGARTMLYLSVPPEAMGPMVRMLGDTGLAEDARLIVEKPFGHDLASARELNETVRAVFPEERIFRIDHFLGKDAVRDLPGKLTGPVSSVRIDVPEEIDIEGRGSFMESTGTFRDMVPTHLCQVLGVLAMDPPNHPDAESLHAAKLAVFRALRPFDPARTVFGQYEGYRDEDDVDPESDRETYVALEAFVDTGRWRGVPFLLRTGKALAETHIVVTAGPHRFDLTDESEATPYAHLLLDALRGDRTWFTSAEEVERLWEVAAPVLDSPPPTQRYDRGSQGPRNAEGR</sequence>
<evidence type="ECO:0000256" key="5">
    <source>
        <dbReference type="ARBA" id="ARBA00023277"/>
    </source>
</evidence>
<dbReference type="Gene3D" id="3.40.50.720">
    <property type="entry name" value="NAD(P)-binding Rossmann-like Domain"/>
    <property type="match status" value="1"/>
</dbReference>
<evidence type="ECO:0000313" key="9">
    <source>
        <dbReference type="EMBL" id="MCR6483567.1"/>
    </source>
</evidence>
<dbReference type="InterPro" id="IPR022674">
    <property type="entry name" value="G6P_DH_NAD-bd"/>
</dbReference>
<dbReference type="Proteomes" id="UP001144096">
    <property type="component" value="Unassembled WGS sequence"/>
</dbReference>
<feature type="domain" description="Glucose-6-phosphate dehydrogenase NAD-binding" evidence="7">
    <location>
        <begin position="10"/>
        <end position="183"/>
    </location>
</feature>
<dbReference type="EC" id="1.1.1.49" evidence="9"/>
<dbReference type="SUPFAM" id="SSF55347">
    <property type="entry name" value="Glyceraldehyde-3-phosphate dehydrogenase-like, C-terminal domain"/>
    <property type="match status" value="1"/>
</dbReference>
<dbReference type="GO" id="GO:0006006">
    <property type="term" value="P:glucose metabolic process"/>
    <property type="evidence" value="ECO:0007669"/>
    <property type="project" value="UniProtKB-KW"/>
</dbReference>
<keyword evidence="4 9" id="KW-0560">Oxidoreductase</keyword>
<dbReference type="PANTHER" id="PTHR23429:SF0">
    <property type="entry name" value="GLUCOSE-6-PHOSPHATE 1-DEHYDROGENASE"/>
    <property type="match status" value="1"/>
</dbReference>
<dbReference type="InterPro" id="IPR001282">
    <property type="entry name" value="G6P_DH"/>
</dbReference>
<reference evidence="9" key="1">
    <citation type="submission" date="2022-06" db="EMBL/GenBank/DDBJ databases">
        <title>Amycolatopsis iheyaensis sp. nov., a new species of the genus Amycolatopsis isolated from soil in Iheya island, Japan.</title>
        <authorList>
            <person name="Ngamcharungchit C."/>
            <person name="Kanto H."/>
            <person name="Take A."/>
            <person name="Intra B."/>
            <person name="Matsumoto A."/>
            <person name="Panbangred W."/>
            <person name="Inahashi Y."/>
        </authorList>
    </citation>
    <scope>NUCLEOTIDE SEQUENCE</scope>
    <source>
        <strain evidence="9">OK19-0408</strain>
    </source>
</reference>
<feature type="domain" description="Glucose-6-phosphate dehydrogenase C-terminal" evidence="8">
    <location>
        <begin position="193"/>
        <end position="321"/>
    </location>
</feature>
<dbReference type="InterPro" id="IPR022675">
    <property type="entry name" value="G6P_DH_C"/>
</dbReference>
<gene>
    <name evidence="9" type="ORF">M8542_12145</name>
</gene>
<dbReference type="InterPro" id="IPR036291">
    <property type="entry name" value="NAD(P)-bd_dom_sf"/>
</dbReference>
<feature type="region of interest" description="Disordered" evidence="6">
    <location>
        <begin position="371"/>
        <end position="393"/>
    </location>
</feature>
<name>A0A9X2N964_9PSEU</name>
<keyword evidence="5" id="KW-0119">Carbohydrate metabolism</keyword>
<dbReference type="GO" id="GO:0050661">
    <property type="term" value="F:NADP binding"/>
    <property type="evidence" value="ECO:0007669"/>
    <property type="project" value="InterPro"/>
</dbReference>
<accession>A0A9X2N964</accession>
<evidence type="ECO:0000313" key="10">
    <source>
        <dbReference type="Proteomes" id="UP001144096"/>
    </source>
</evidence>
<dbReference type="Pfam" id="PF00479">
    <property type="entry name" value="G6PD_N"/>
    <property type="match status" value="1"/>
</dbReference>
<feature type="domain" description="Glucose-6-phosphate dehydrogenase C-terminal" evidence="8">
    <location>
        <begin position="333"/>
        <end position="391"/>
    </location>
</feature>
<keyword evidence="3" id="KW-0521">NADP</keyword>
<dbReference type="GO" id="GO:0009051">
    <property type="term" value="P:pentose-phosphate shunt, oxidative branch"/>
    <property type="evidence" value="ECO:0007669"/>
    <property type="project" value="TreeGrafter"/>
</dbReference>
<evidence type="ECO:0000256" key="2">
    <source>
        <dbReference type="ARBA" id="ARBA00022526"/>
    </source>
</evidence>
<dbReference type="RefSeq" id="WP_257920203.1">
    <property type="nucleotide sequence ID" value="NZ_JAMXQV010000005.1"/>
</dbReference>
<dbReference type="Pfam" id="PF02781">
    <property type="entry name" value="G6PD_C"/>
    <property type="match status" value="2"/>
</dbReference>
<evidence type="ECO:0000256" key="4">
    <source>
        <dbReference type="ARBA" id="ARBA00023002"/>
    </source>
</evidence>
<evidence type="ECO:0000259" key="8">
    <source>
        <dbReference type="Pfam" id="PF02781"/>
    </source>
</evidence>
<dbReference type="PRINTS" id="PR00079">
    <property type="entry name" value="G6PDHDRGNASE"/>
</dbReference>
<comment type="caution">
    <text evidence="9">The sequence shown here is derived from an EMBL/GenBank/DDBJ whole genome shotgun (WGS) entry which is preliminary data.</text>
</comment>
<organism evidence="9 10">
    <name type="scientific">Amycolatopsis iheyensis</name>
    <dbReference type="NCBI Taxonomy" id="2945988"/>
    <lineage>
        <taxon>Bacteria</taxon>
        <taxon>Bacillati</taxon>
        <taxon>Actinomycetota</taxon>
        <taxon>Actinomycetes</taxon>
        <taxon>Pseudonocardiales</taxon>
        <taxon>Pseudonocardiaceae</taxon>
        <taxon>Amycolatopsis</taxon>
    </lineage>
</organism>
<evidence type="ECO:0000256" key="1">
    <source>
        <dbReference type="ARBA" id="ARBA00004937"/>
    </source>
</evidence>
<evidence type="ECO:0000256" key="3">
    <source>
        <dbReference type="ARBA" id="ARBA00022857"/>
    </source>
</evidence>
<dbReference type="SUPFAM" id="SSF51735">
    <property type="entry name" value="NAD(P)-binding Rossmann-fold domains"/>
    <property type="match status" value="1"/>
</dbReference>
<dbReference type="AlphaFoldDB" id="A0A9X2N964"/>
<evidence type="ECO:0000259" key="7">
    <source>
        <dbReference type="Pfam" id="PF00479"/>
    </source>
</evidence>
<keyword evidence="10" id="KW-1185">Reference proteome</keyword>
<dbReference type="EMBL" id="JAMXQV010000005">
    <property type="protein sequence ID" value="MCR6483567.1"/>
    <property type="molecule type" value="Genomic_DNA"/>
</dbReference>